<dbReference type="AlphaFoldDB" id="A0A6I4VVV7"/>
<protein>
    <submittedName>
        <fullName evidence="1">Uncharacterized protein</fullName>
    </submittedName>
</protein>
<dbReference type="RefSeq" id="WP_160801342.1">
    <property type="nucleotide sequence ID" value="NZ_WUUL01000005.1"/>
</dbReference>
<evidence type="ECO:0000313" key="2">
    <source>
        <dbReference type="Proteomes" id="UP000430692"/>
    </source>
</evidence>
<name>A0A6I4VVV7_9BACL</name>
<proteinExistence type="predicted"/>
<gene>
    <name evidence="1" type="ORF">GSM42_09715</name>
</gene>
<evidence type="ECO:0000313" key="1">
    <source>
        <dbReference type="EMBL" id="MXQ53990.1"/>
    </source>
</evidence>
<dbReference type="EMBL" id="WUUL01000005">
    <property type="protein sequence ID" value="MXQ53990.1"/>
    <property type="molecule type" value="Genomic_DNA"/>
</dbReference>
<organism evidence="1 2">
    <name type="scientific">Shimazuella alba</name>
    <dbReference type="NCBI Taxonomy" id="2690964"/>
    <lineage>
        <taxon>Bacteria</taxon>
        <taxon>Bacillati</taxon>
        <taxon>Bacillota</taxon>
        <taxon>Bacilli</taxon>
        <taxon>Bacillales</taxon>
        <taxon>Thermoactinomycetaceae</taxon>
        <taxon>Shimazuella</taxon>
    </lineage>
</organism>
<comment type="caution">
    <text evidence="1">The sequence shown here is derived from an EMBL/GenBank/DDBJ whole genome shotgun (WGS) entry which is preliminary data.</text>
</comment>
<keyword evidence="2" id="KW-1185">Reference proteome</keyword>
<sequence length="133" mass="15508">MSNWKLGIPEVVWPENEAHVHYAGNYGALRSHEQVRIVIEPEGNPFKWEKSIIRCTGMYVSLSHYVSDREEQYVSFTLHAGQTFSLKEGDTFFQIITNGKEDQFDFFCRHKVFVPGREKLKSLVKQIESEHIC</sequence>
<dbReference type="Proteomes" id="UP000430692">
    <property type="component" value="Unassembled WGS sequence"/>
</dbReference>
<reference evidence="1 2" key="1">
    <citation type="submission" date="2019-12" db="EMBL/GenBank/DDBJ databases">
        <title>Whole-genome analyses of novel actinobacteria.</title>
        <authorList>
            <person name="Sahin N."/>
            <person name="Saygin H."/>
        </authorList>
    </citation>
    <scope>NUCLEOTIDE SEQUENCE [LARGE SCALE GENOMIC DNA]</scope>
    <source>
        <strain evidence="1 2">KC615</strain>
    </source>
</reference>
<accession>A0A6I4VVV7</accession>